<evidence type="ECO:0000313" key="2">
    <source>
        <dbReference type="EMBL" id="GAA4493245.1"/>
    </source>
</evidence>
<name>A0ABP8PVT0_9ACTN</name>
<feature type="region of interest" description="Disordered" evidence="1">
    <location>
        <begin position="59"/>
        <end position="82"/>
    </location>
</feature>
<dbReference type="Proteomes" id="UP001500503">
    <property type="component" value="Unassembled WGS sequence"/>
</dbReference>
<keyword evidence="3" id="KW-1185">Reference proteome</keyword>
<evidence type="ECO:0000256" key="1">
    <source>
        <dbReference type="SAM" id="MobiDB-lite"/>
    </source>
</evidence>
<proteinExistence type="predicted"/>
<feature type="compositionally biased region" description="Basic residues" evidence="1">
    <location>
        <begin position="72"/>
        <end position="82"/>
    </location>
</feature>
<protein>
    <submittedName>
        <fullName evidence="2">Uncharacterized protein</fullName>
    </submittedName>
</protein>
<organism evidence="2 3">
    <name type="scientific">Actinoallomurus oryzae</name>
    <dbReference type="NCBI Taxonomy" id="502180"/>
    <lineage>
        <taxon>Bacteria</taxon>
        <taxon>Bacillati</taxon>
        <taxon>Actinomycetota</taxon>
        <taxon>Actinomycetes</taxon>
        <taxon>Streptosporangiales</taxon>
        <taxon>Thermomonosporaceae</taxon>
        <taxon>Actinoallomurus</taxon>
    </lineage>
</organism>
<gene>
    <name evidence="2" type="ORF">GCM10023191_030380</name>
</gene>
<dbReference type="EMBL" id="BAABHF010000019">
    <property type="protein sequence ID" value="GAA4493245.1"/>
    <property type="molecule type" value="Genomic_DNA"/>
</dbReference>
<comment type="caution">
    <text evidence="2">The sequence shown here is derived from an EMBL/GenBank/DDBJ whole genome shotgun (WGS) entry which is preliminary data.</text>
</comment>
<accession>A0ABP8PVT0</accession>
<sequence length="82" mass="9235">MADHEHRVRWNIDPYEEKPGGTYIGIEPWLDCGCAINDLKVFAAQMQAQRGWHMVTSGGWGSSGGVGEQKRYSVRARRTTVK</sequence>
<evidence type="ECO:0000313" key="3">
    <source>
        <dbReference type="Proteomes" id="UP001500503"/>
    </source>
</evidence>
<reference evidence="3" key="1">
    <citation type="journal article" date="2019" name="Int. J. Syst. Evol. Microbiol.">
        <title>The Global Catalogue of Microorganisms (GCM) 10K type strain sequencing project: providing services to taxonomists for standard genome sequencing and annotation.</title>
        <authorList>
            <consortium name="The Broad Institute Genomics Platform"/>
            <consortium name="The Broad Institute Genome Sequencing Center for Infectious Disease"/>
            <person name="Wu L."/>
            <person name="Ma J."/>
        </authorList>
    </citation>
    <scope>NUCLEOTIDE SEQUENCE [LARGE SCALE GENOMIC DNA]</scope>
    <source>
        <strain evidence="3">JCM 17933</strain>
    </source>
</reference>